<dbReference type="Proteomes" id="UP000032229">
    <property type="component" value="Chromosome"/>
</dbReference>
<dbReference type="EMBL" id="CP007202">
    <property type="protein sequence ID" value="AJR03403.1"/>
    <property type="molecule type" value="Genomic_DNA"/>
</dbReference>
<accession>A0A0C5W896</accession>
<dbReference type="GO" id="GO:0046872">
    <property type="term" value="F:metal ion binding"/>
    <property type="evidence" value="ECO:0007669"/>
    <property type="project" value="UniProtKB-KW"/>
</dbReference>
<dbReference type="PANTHER" id="PTHR31212">
    <property type="entry name" value="ALPHA-KETOGLUTARATE-DEPENDENT DIOXYGENASE ALKB HOMOLOG 3"/>
    <property type="match status" value="1"/>
</dbReference>
<dbReference type="PROSITE" id="PS51471">
    <property type="entry name" value="FE2OG_OXY"/>
    <property type="match status" value="1"/>
</dbReference>
<dbReference type="PANTHER" id="PTHR31212:SF4">
    <property type="entry name" value="ALPHA-KETOGLUTARATE-DEPENDENT DIOXYGENASE ALKB HOMOLOG 3"/>
    <property type="match status" value="1"/>
</dbReference>
<keyword evidence="3" id="KW-0227">DNA damage</keyword>
<evidence type="ECO:0000256" key="7">
    <source>
        <dbReference type="ARBA" id="ARBA00023004"/>
    </source>
</evidence>
<gene>
    <name evidence="10" type="ORF">AW14_06960</name>
</gene>
<keyword evidence="8" id="KW-0234">DNA repair</keyword>
<reference evidence="10 11" key="1">
    <citation type="submission" date="2014-02" db="EMBL/GenBank/DDBJ databases">
        <authorList>
            <person name="Young C.-C."/>
            <person name="Hameed A."/>
            <person name="Huang H.-C."/>
            <person name="Shahina M."/>
        </authorList>
    </citation>
    <scope>NUCLEOTIDE SEQUENCE [LARGE SCALE GENOMIC DNA]</scope>
    <source>
        <strain evidence="10 11">CC-SAMT-1</strain>
    </source>
</reference>
<name>A0A0C5W896_9FLAO</name>
<evidence type="ECO:0000256" key="5">
    <source>
        <dbReference type="ARBA" id="ARBA00022964"/>
    </source>
</evidence>
<keyword evidence="2" id="KW-0479">Metal-binding</keyword>
<dbReference type="GO" id="GO:0032451">
    <property type="term" value="F:demethylase activity"/>
    <property type="evidence" value="ECO:0007669"/>
    <property type="project" value="UniProtKB-ARBA"/>
</dbReference>
<evidence type="ECO:0000256" key="2">
    <source>
        <dbReference type="ARBA" id="ARBA00022723"/>
    </source>
</evidence>
<keyword evidence="7" id="KW-0408">Iron</keyword>
<dbReference type="PATRIC" id="fig|1454006.5.peg.1367"/>
<evidence type="ECO:0000256" key="8">
    <source>
        <dbReference type="ARBA" id="ARBA00023204"/>
    </source>
</evidence>
<evidence type="ECO:0000313" key="11">
    <source>
        <dbReference type="Proteomes" id="UP000032229"/>
    </source>
</evidence>
<dbReference type="KEGG" id="sze:AW14_06960"/>
<evidence type="ECO:0000313" key="10">
    <source>
        <dbReference type="EMBL" id="AJR03403.1"/>
    </source>
</evidence>
<dbReference type="InterPro" id="IPR005123">
    <property type="entry name" value="Oxoglu/Fe-dep_dioxygenase_dom"/>
</dbReference>
<comment type="cofactor">
    <cofactor evidence="1">
        <name>Fe(2+)</name>
        <dbReference type="ChEBI" id="CHEBI:29033"/>
    </cofactor>
</comment>
<keyword evidence="11" id="KW-1185">Reference proteome</keyword>
<evidence type="ECO:0000259" key="9">
    <source>
        <dbReference type="PROSITE" id="PS51471"/>
    </source>
</evidence>
<evidence type="ECO:0000256" key="1">
    <source>
        <dbReference type="ARBA" id="ARBA00001954"/>
    </source>
</evidence>
<dbReference type="FunFam" id="2.60.120.590:FF:000004">
    <property type="entry name" value="DNA oxidative demethylase ALKBH2"/>
    <property type="match status" value="1"/>
</dbReference>
<dbReference type="Gene3D" id="2.60.120.590">
    <property type="entry name" value="Alpha-ketoglutarate-dependent dioxygenase AlkB-like"/>
    <property type="match status" value="1"/>
</dbReference>
<dbReference type="InterPro" id="IPR037151">
    <property type="entry name" value="AlkB-like_sf"/>
</dbReference>
<dbReference type="OrthoDB" id="190276at2"/>
<dbReference type="GO" id="GO:0016787">
    <property type="term" value="F:hydrolase activity"/>
    <property type="evidence" value="ECO:0007669"/>
    <property type="project" value="UniProtKB-ARBA"/>
</dbReference>
<evidence type="ECO:0000256" key="6">
    <source>
        <dbReference type="ARBA" id="ARBA00023002"/>
    </source>
</evidence>
<dbReference type="STRING" id="1454006.AW14_06960"/>
<dbReference type="Pfam" id="PF13532">
    <property type="entry name" value="2OG-FeII_Oxy_2"/>
    <property type="match status" value="1"/>
</dbReference>
<dbReference type="HOGENOM" id="CLU_048788_5_2_10"/>
<sequence length="197" mass="23014">MTLRPFEKLNMKNAEVLYFKNFFTQNESNAYFDSLLKNINWQQDYITVFGKTHLQPRLTAFYATNSKTYSYSNIIMTPNPFDGAILEIKKTIENQLKTEFTSCLANLYRSGQDSNGWHADDEKELGKNPTIASVTFGEERIFHFKHKYDASKKLKLTLHHGSLLLMKGETQHFWLHQIPKTKKQVTPRINLTFRIIA</sequence>
<dbReference type="GO" id="GO:0016705">
    <property type="term" value="F:oxidoreductase activity, acting on paired donors, with incorporation or reduction of molecular oxygen"/>
    <property type="evidence" value="ECO:0007669"/>
    <property type="project" value="UniProtKB-ARBA"/>
</dbReference>
<evidence type="ECO:0000256" key="4">
    <source>
        <dbReference type="ARBA" id="ARBA00022842"/>
    </source>
</evidence>
<dbReference type="InterPro" id="IPR027450">
    <property type="entry name" value="AlkB-like"/>
</dbReference>
<dbReference type="SUPFAM" id="SSF51197">
    <property type="entry name" value="Clavaminate synthase-like"/>
    <property type="match status" value="1"/>
</dbReference>
<keyword evidence="4" id="KW-0460">Magnesium</keyword>
<feature type="domain" description="Fe2OG dioxygenase" evidence="9">
    <location>
        <begin position="99"/>
        <end position="197"/>
    </location>
</feature>
<dbReference type="GO" id="GO:0006307">
    <property type="term" value="P:DNA alkylation repair"/>
    <property type="evidence" value="ECO:0007669"/>
    <property type="project" value="InterPro"/>
</dbReference>
<keyword evidence="6" id="KW-0560">Oxidoreductase</keyword>
<evidence type="ECO:0000256" key="3">
    <source>
        <dbReference type="ARBA" id="ARBA00022763"/>
    </source>
</evidence>
<keyword evidence="5" id="KW-0223">Dioxygenase</keyword>
<proteinExistence type="predicted"/>
<dbReference type="AlphaFoldDB" id="A0A0C5W896"/>
<dbReference type="GO" id="GO:0051213">
    <property type="term" value="F:dioxygenase activity"/>
    <property type="evidence" value="ECO:0007669"/>
    <property type="project" value="UniProtKB-KW"/>
</dbReference>
<dbReference type="InterPro" id="IPR032854">
    <property type="entry name" value="ALKBH3"/>
</dbReference>
<dbReference type="GO" id="GO:0140097">
    <property type="term" value="F:catalytic activity, acting on DNA"/>
    <property type="evidence" value="ECO:0007669"/>
    <property type="project" value="UniProtKB-ARBA"/>
</dbReference>
<organism evidence="10 11">
    <name type="scientific">Siansivirga zeaxanthinifaciens CC-SAMT-1</name>
    <dbReference type="NCBI Taxonomy" id="1454006"/>
    <lineage>
        <taxon>Bacteria</taxon>
        <taxon>Pseudomonadati</taxon>
        <taxon>Bacteroidota</taxon>
        <taxon>Flavobacteriia</taxon>
        <taxon>Flavobacteriales</taxon>
        <taxon>Flavobacteriaceae</taxon>
        <taxon>Siansivirga</taxon>
    </lineage>
</organism>
<protein>
    <submittedName>
        <fullName evidence="10">2OG-Fe(II) oxygenase</fullName>
    </submittedName>
</protein>